<evidence type="ECO:0000313" key="2">
    <source>
        <dbReference type="EMBL" id="CAL4247334.1"/>
    </source>
</evidence>
<dbReference type="Proteomes" id="UP001497623">
    <property type="component" value="Unassembled WGS sequence"/>
</dbReference>
<reference evidence="2 3" key="1">
    <citation type="submission" date="2024-05" db="EMBL/GenBank/DDBJ databases">
        <authorList>
            <person name="Wallberg A."/>
        </authorList>
    </citation>
    <scope>NUCLEOTIDE SEQUENCE [LARGE SCALE GENOMIC DNA]</scope>
</reference>
<dbReference type="Gene3D" id="3.10.100.10">
    <property type="entry name" value="Mannose-Binding Protein A, subunit A"/>
    <property type="match status" value="1"/>
</dbReference>
<organism evidence="2 3">
    <name type="scientific">Meganyctiphanes norvegica</name>
    <name type="common">Northern krill</name>
    <name type="synonym">Thysanopoda norvegica</name>
    <dbReference type="NCBI Taxonomy" id="48144"/>
    <lineage>
        <taxon>Eukaryota</taxon>
        <taxon>Metazoa</taxon>
        <taxon>Ecdysozoa</taxon>
        <taxon>Arthropoda</taxon>
        <taxon>Crustacea</taxon>
        <taxon>Multicrustacea</taxon>
        <taxon>Malacostraca</taxon>
        <taxon>Eumalacostraca</taxon>
        <taxon>Eucarida</taxon>
        <taxon>Euphausiacea</taxon>
        <taxon>Euphausiidae</taxon>
        <taxon>Meganyctiphanes</taxon>
    </lineage>
</organism>
<feature type="non-terminal residue" evidence="2">
    <location>
        <position position="226"/>
    </location>
</feature>
<protein>
    <recommendedName>
        <fullName evidence="4">C-type lectin domain-containing protein</fullName>
    </recommendedName>
</protein>
<dbReference type="EMBL" id="CAXKWB010147286">
    <property type="protein sequence ID" value="CAL4247334.1"/>
    <property type="molecule type" value="Genomic_DNA"/>
</dbReference>
<gene>
    <name evidence="2" type="ORF">MNOR_LOCUS41286</name>
</gene>
<keyword evidence="3" id="KW-1185">Reference proteome</keyword>
<evidence type="ECO:0008006" key="4">
    <source>
        <dbReference type="Google" id="ProtNLM"/>
    </source>
</evidence>
<accession>A0AAV2STF7</accession>
<sequence>LGPISENKTLDSNTRLRTSGQPASGDLLGRLGDCLSLLVSEEAWRNDTCLPFHPHDGSDIQMYPLCERILQDMKTLKDPIFILEENISTNKIKTETNISLRLDTIEQSLSTLQEAVGPVQDSNSKKYSLLVLVENIFTNLTKFEKRISTSMDAIETGISITKYRVSCLGGLDGFFSLSSQCYKIFTDKQLNWADAKSLCESHGFFLAEPSDSDAAELRIYVIEKYG</sequence>
<dbReference type="AlphaFoldDB" id="A0AAV2STF7"/>
<proteinExistence type="predicted"/>
<feature type="region of interest" description="Disordered" evidence="1">
    <location>
        <begin position="1"/>
        <end position="22"/>
    </location>
</feature>
<dbReference type="InterPro" id="IPR016186">
    <property type="entry name" value="C-type_lectin-like/link_sf"/>
</dbReference>
<dbReference type="InterPro" id="IPR016187">
    <property type="entry name" value="CTDL_fold"/>
</dbReference>
<name>A0AAV2STF7_MEGNR</name>
<evidence type="ECO:0000256" key="1">
    <source>
        <dbReference type="SAM" id="MobiDB-lite"/>
    </source>
</evidence>
<dbReference type="CDD" id="cd00037">
    <property type="entry name" value="CLECT"/>
    <property type="match status" value="1"/>
</dbReference>
<feature type="non-terminal residue" evidence="2">
    <location>
        <position position="1"/>
    </location>
</feature>
<evidence type="ECO:0000313" key="3">
    <source>
        <dbReference type="Proteomes" id="UP001497623"/>
    </source>
</evidence>
<dbReference type="SUPFAM" id="SSF56436">
    <property type="entry name" value="C-type lectin-like"/>
    <property type="match status" value="1"/>
</dbReference>
<comment type="caution">
    <text evidence="2">The sequence shown here is derived from an EMBL/GenBank/DDBJ whole genome shotgun (WGS) entry which is preliminary data.</text>
</comment>